<evidence type="ECO:0000313" key="5">
    <source>
        <dbReference type="Proteomes" id="UP000677054"/>
    </source>
</evidence>
<feature type="compositionally biased region" description="Acidic residues" evidence="1">
    <location>
        <begin position="275"/>
        <end position="284"/>
    </location>
</feature>
<evidence type="ECO:0000259" key="3">
    <source>
        <dbReference type="PROSITE" id="PS50010"/>
    </source>
</evidence>
<feature type="region of interest" description="Disordered" evidence="1">
    <location>
        <begin position="533"/>
        <end position="591"/>
    </location>
</feature>
<dbReference type="SMART" id="SM00325">
    <property type="entry name" value="RhoGEF"/>
    <property type="match status" value="1"/>
</dbReference>
<dbReference type="CDD" id="cd13245">
    <property type="entry name" value="PH_PLEKHG7"/>
    <property type="match status" value="1"/>
</dbReference>
<sequence length="1073" mass="120047">MDRRFAAKHLKYILKSHSTTCFDLSEEIWDLVTGQRWGLESMRELEGEGHSATWGKGPEGEGRGTLPPGGRGWKEEDGEFFRRGTSTEIEGKVFFLLRRLRAFCVLDCIASKSLFDTRLKATHNIIEWSFVSLSFDEDELGALPLVITAELEGGKMRSCPPPPDLLITTLDEPEPADSDRETQCNSCHLLEPPCHLCNPGDKAHDGRRLTIYSGGLVRSRDVGRGPDVPYINLPSPSVPSDGAEGEEGFRRRVEEEGGGGGGGGGKGGEGCIGERDEEGDETIEEMPSPSALTSRRRALLPPKFPPDGEGDEESGDKERSSRGESVDPRDSASVTPKGIGRTEVQVENGIPIGWRNSSPAFQSPSLFIRCIHSRHDASFEYQRPVVPAAAGIIPNTLLSSGSGDSLTTSRHRSNSIVVIPPMQICPGDLLVYSKLLTQKKSLLASAVRDLEGSTTSLNMADPDGVGKGKQKNTWSLLKLFERHHRAKATSFGGLEEFLALLKPTEFADANLSKYRGLTWHDFVHSIHGSSCLLPPPPPVQPQLQPPSQVELPESSKQIASVPEEKERSPSPRKSYPRHEQPRKTLLRQRSFGSLRLKRHEKMLERKESVQNLFLNIPERPGGRTEPTIAEQPSTNGTETTTVTGDSTGAESSTAPEPTASPEDPALKNEQKRRDAMWDLFQSELAFLYDHLLVMKNVFMEPLKKIQVEGFAMFAEPELLFGNLDELCCVTYGFCKEFLAALKENISRSGDVRVGDVLGSLFIKGGKALLVSGAYHRYTLNYINALNYLETLRKQNEFNEFEKWCNKDRRCKKLQLTDLLVAPVQHITKLPLILKELESCTENASEKAIVLEILEKQEASLRELDDKMNWLKNFERLLEIQRNIVWPTVMDLDPKAFIPDFLKSTLNKQPCERLIVSPRRQILLEGPLMLLDFGKPQEMYVLLFDDMLIITRRKKGLHKKKSSITENWASSCRTIPTSGDTMRYVVHRQPLSLDRFVVHDVPSLELPNSFAVVALNRFQQIIAVHTLQASTEQLKSQWLGKLGEAQTRWKRTLQTTVFRNHRISNAGEEIRDVK</sequence>
<dbReference type="SUPFAM" id="SSF48065">
    <property type="entry name" value="DBL homology domain (DH-domain)"/>
    <property type="match status" value="1"/>
</dbReference>
<dbReference type="CDD" id="cd00160">
    <property type="entry name" value="RhoGEF"/>
    <property type="match status" value="1"/>
</dbReference>
<dbReference type="GO" id="GO:0005085">
    <property type="term" value="F:guanyl-nucleotide exchange factor activity"/>
    <property type="evidence" value="ECO:0007669"/>
    <property type="project" value="InterPro"/>
</dbReference>
<evidence type="ECO:0000256" key="1">
    <source>
        <dbReference type="SAM" id="MobiDB-lite"/>
    </source>
</evidence>
<dbReference type="EMBL" id="LR900552">
    <property type="protein sequence ID" value="CAD7246099.1"/>
    <property type="molecule type" value="Genomic_DNA"/>
</dbReference>
<evidence type="ECO:0000259" key="2">
    <source>
        <dbReference type="PROSITE" id="PS50003"/>
    </source>
</evidence>
<dbReference type="Gene3D" id="1.20.900.10">
    <property type="entry name" value="Dbl homology (DH) domain"/>
    <property type="match status" value="1"/>
</dbReference>
<dbReference type="InterPro" id="IPR001849">
    <property type="entry name" value="PH_domain"/>
</dbReference>
<dbReference type="SMART" id="SM00233">
    <property type="entry name" value="PH"/>
    <property type="match status" value="1"/>
</dbReference>
<keyword evidence="5" id="KW-1185">Reference proteome</keyword>
<feature type="region of interest" description="Disordered" evidence="1">
    <location>
        <begin position="48"/>
        <end position="75"/>
    </location>
</feature>
<dbReference type="Proteomes" id="UP000677054">
    <property type="component" value="Unassembled WGS sequence"/>
</dbReference>
<dbReference type="SUPFAM" id="SSF50729">
    <property type="entry name" value="PH domain-like"/>
    <property type="match status" value="1"/>
</dbReference>
<protein>
    <recommendedName>
        <fullName evidence="6">DH domain-containing protein</fullName>
    </recommendedName>
</protein>
<dbReference type="PANTHER" id="PTHR13217:SF6">
    <property type="entry name" value="PLECKSTRIN HOMOLOGY DOMAIN-CONTAINING FAMILY G MEMBER 7"/>
    <property type="match status" value="1"/>
</dbReference>
<feature type="region of interest" description="Disordered" evidence="1">
    <location>
        <begin position="616"/>
        <end position="670"/>
    </location>
</feature>
<feature type="compositionally biased region" description="Gly residues" evidence="1">
    <location>
        <begin position="258"/>
        <end position="271"/>
    </location>
</feature>
<feature type="domain" description="DH" evidence="3">
    <location>
        <begin position="671"/>
        <end position="866"/>
    </location>
</feature>
<dbReference type="Gene3D" id="2.30.29.30">
    <property type="entry name" value="Pleckstrin-homology domain (PH domain)/Phosphotyrosine-binding domain (PTB)"/>
    <property type="match status" value="1"/>
</dbReference>
<proteinExistence type="predicted"/>
<gene>
    <name evidence="4" type="ORF">DSTB1V02_LOCUS5959</name>
</gene>
<reference evidence="4" key="1">
    <citation type="submission" date="2020-11" db="EMBL/GenBank/DDBJ databases">
        <authorList>
            <person name="Tran Van P."/>
        </authorList>
    </citation>
    <scope>NUCLEOTIDE SEQUENCE</scope>
</reference>
<organism evidence="4">
    <name type="scientific">Darwinula stevensoni</name>
    <dbReference type="NCBI Taxonomy" id="69355"/>
    <lineage>
        <taxon>Eukaryota</taxon>
        <taxon>Metazoa</taxon>
        <taxon>Ecdysozoa</taxon>
        <taxon>Arthropoda</taxon>
        <taxon>Crustacea</taxon>
        <taxon>Oligostraca</taxon>
        <taxon>Ostracoda</taxon>
        <taxon>Podocopa</taxon>
        <taxon>Podocopida</taxon>
        <taxon>Darwinulocopina</taxon>
        <taxon>Darwinuloidea</taxon>
        <taxon>Darwinulidae</taxon>
        <taxon>Darwinula</taxon>
    </lineage>
</organism>
<dbReference type="PROSITE" id="PS00741">
    <property type="entry name" value="DH_1"/>
    <property type="match status" value="1"/>
</dbReference>
<dbReference type="InterPro" id="IPR040181">
    <property type="entry name" value="PKHG5/7"/>
</dbReference>
<feature type="compositionally biased region" description="Low complexity" evidence="1">
    <location>
        <begin position="634"/>
        <end position="648"/>
    </location>
</feature>
<dbReference type="InterPro" id="IPR001331">
    <property type="entry name" value="GDS_CDC24_CS"/>
</dbReference>
<feature type="domain" description="PH" evidence="2">
    <location>
        <begin position="920"/>
        <end position="1046"/>
    </location>
</feature>
<evidence type="ECO:0008006" key="6">
    <source>
        <dbReference type="Google" id="ProtNLM"/>
    </source>
</evidence>
<dbReference type="GO" id="GO:0007266">
    <property type="term" value="P:Rho protein signal transduction"/>
    <property type="evidence" value="ECO:0007669"/>
    <property type="project" value="TreeGrafter"/>
</dbReference>
<accession>A0A7R8XF38</accession>
<name>A0A7R8XF38_9CRUS</name>
<dbReference type="PANTHER" id="PTHR13217">
    <property type="entry name" value="PLECKSTRIN HOMOLOGY DOMAIN-CONTAINING FAMILY G MEMBER 7"/>
    <property type="match status" value="1"/>
</dbReference>
<dbReference type="InterPro" id="IPR000219">
    <property type="entry name" value="DH_dom"/>
</dbReference>
<dbReference type="InterPro" id="IPR035899">
    <property type="entry name" value="DBL_dom_sf"/>
</dbReference>
<dbReference type="AlphaFoldDB" id="A0A7R8XF38"/>
<feature type="compositionally biased region" description="Basic and acidic residues" evidence="1">
    <location>
        <begin position="316"/>
        <end position="330"/>
    </location>
</feature>
<dbReference type="EMBL" id="CAJPEV010001035">
    <property type="protein sequence ID" value="CAG0890316.1"/>
    <property type="molecule type" value="Genomic_DNA"/>
</dbReference>
<feature type="compositionally biased region" description="Pro residues" evidence="1">
    <location>
        <begin position="533"/>
        <end position="544"/>
    </location>
</feature>
<dbReference type="InterPro" id="IPR011993">
    <property type="entry name" value="PH-like_dom_sf"/>
</dbReference>
<feature type="region of interest" description="Disordered" evidence="1">
    <location>
        <begin position="218"/>
        <end position="344"/>
    </location>
</feature>
<dbReference type="OrthoDB" id="5585231at2759"/>
<dbReference type="PROSITE" id="PS50003">
    <property type="entry name" value="PH_DOMAIN"/>
    <property type="match status" value="1"/>
</dbReference>
<dbReference type="PROSITE" id="PS50010">
    <property type="entry name" value="DH_2"/>
    <property type="match status" value="1"/>
</dbReference>
<evidence type="ECO:0000313" key="4">
    <source>
        <dbReference type="EMBL" id="CAD7246099.1"/>
    </source>
</evidence>
<dbReference type="Pfam" id="PF00621">
    <property type="entry name" value="RhoGEF"/>
    <property type="match status" value="1"/>
</dbReference>